<dbReference type="GO" id="GO:0005789">
    <property type="term" value="C:endoplasmic reticulum membrane"/>
    <property type="evidence" value="ECO:0007669"/>
    <property type="project" value="UniProtKB-SubCell"/>
</dbReference>
<evidence type="ECO:0000256" key="12">
    <source>
        <dbReference type="ARBA" id="ARBA00047353"/>
    </source>
</evidence>
<evidence type="ECO:0000256" key="2">
    <source>
        <dbReference type="ARBA" id="ARBA00004586"/>
    </source>
</evidence>
<dbReference type="Proteomes" id="UP001431783">
    <property type="component" value="Unassembled WGS sequence"/>
</dbReference>
<gene>
    <name evidence="13" type="ORF">WA026_005822</name>
</gene>
<evidence type="ECO:0000256" key="11">
    <source>
        <dbReference type="ARBA" id="ARBA00023136"/>
    </source>
</evidence>
<keyword evidence="8" id="KW-0256">Endoplasmic reticulum</keyword>
<keyword evidence="14" id="KW-1185">Reference proteome</keyword>
<dbReference type="InterPro" id="IPR038887">
    <property type="entry name" value="Nus1/NgBR"/>
</dbReference>
<keyword evidence="7" id="KW-0812">Transmembrane</keyword>
<evidence type="ECO:0000256" key="4">
    <source>
        <dbReference type="ARBA" id="ARBA00005432"/>
    </source>
</evidence>
<name>A0AAW1U424_9CUCU</name>
<dbReference type="GO" id="GO:0045547">
    <property type="term" value="F:ditrans,polycis-polyprenyl diphosphate synthase [(2E,6E)-farnesyl diphosphate specific] activity"/>
    <property type="evidence" value="ECO:0007669"/>
    <property type="project" value="UniProtKB-EC"/>
</dbReference>
<dbReference type="AlphaFoldDB" id="A0AAW1U424"/>
<comment type="subcellular location">
    <subcellularLocation>
        <location evidence="2">Endoplasmic reticulum membrane</location>
    </subcellularLocation>
</comment>
<sequence>MLEAVYRFLYLIIYSVFLFHEIVCEKWSDLRKYLSDLNQNITGPAMEQFVFQGLDKTPNHISFIIDETPSYKDLANLVIWCMITRISFVSFYDKKGFLKKGVEKLEYEVNERKLPSDHVFWHNQDMDDFKNGFSGRKVHVKILTEKESKKSLEILCKKLIAEETSTSEITTEFIDDSLRELYGFPDPDVGVIFSKIFSLSDYPPWQIRLTELYRLNSHYNITFNDFVNVLTKYSKCDQRWGT</sequence>
<dbReference type="GO" id="GO:1904423">
    <property type="term" value="C:dehydrodolichyl diphosphate synthase complex"/>
    <property type="evidence" value="ECO:0007669"/>
    <property type="project" value="InterPro"/>
</dbReference>
<proteinExistence type="inferred from homology"/>
<protein>
    <recommendedName>
        <fullName evidence="5">ditrans,polycis-polyprenyl diphosphate synthase [(2E,6E)-farnesyldiphosphate specific]</fullName>
        <ecNumber evidence="5">2.5.1.87</ecNumber>
    </recommendedName>
</protein>
<dbReference type="Gene3D" id="3.40.1180.10">
    <property type="entry name" value="Decaprenyl diphosphate synthase-like"/>
    <property type="match status" value="1"/>
</dbReference>
<keyword evidence="9" id="KW-0460">Magnesium</keyword>
<evidence type="ECO:0000256" key="6">
    <source>
        <dbReference type="ARBA" id="ARBA00022679"/>
    </source>
</evidence>
<evidence type="ECO:0000256" key="1">
    <source>
        <dbReference type="ARBA" id="ARBA00001946"/>
    </source>
</evidence>
<evidence type="ECO:0000256" key="5">
    <source>
        <dbReference type="ARBA" id="ARBA00012596"/>
    </source>
</evidence>
<evidence type="ECO:0000313" key="13">
    <source>
        <dbReference type="EMBL" id="KAK9875012.1"/>
    </source>
</evidence>
<evidence type="ECO:0000313" key="14">
    <source>
        <dbReference type="Proteomes" id="UP001431783"/>
    </source>
</evidence>
<comment type="pathway">
    <text evidence="3">Protein modification; protein glycosylation.</text>
</comment>
<comment type="cofactor">
    <cofactor evidence="1">
        <name>Mg(2+)</name>
        <dbReference type="ChEBI" id="CHEBI:18420"/>
    </cofactor>
</comment>
<dbReference type="EMBL" id="JARQZJ010000032">
    <property type="protein sequence ID" value="KAK9875012.1"/>
    <property type="molecule type" value="Genomic_DNA"/>
</dbReference>
<organism evidence="13 14">
    <name type="scientific">Henosepilachna vigintioctopunctata</name>
    <dbReference type="NCBI Taxonomy" id="420089"/>
    <lineage>
        <taxon>Eukaryota</taxon>
        <taxon>Metazoa</taxon>
        <taxon>Ecdysozoa</taxon>
        <taxon>Arthropoda</taxon>
        <taxon>Hexapoda</taxon>
        <taxon>Insecta</taxon>
        <taxon>Pterygota</taxon>
        <taxon>Neoptera</taxon>
        <taxon>Endopterygota</taxon>
        <taxon>Coleoptera</taxon>
        <taxon>Polyphaga</taxon>
        <taxon>Cucujiformia</taxon>
        <taxon>Coccinelloidea</taxon>
        <taxon>Coccinellidae</taxon>
        <taxon>Epilachninae</taxon>
        <taxon>Epilachnini</taxon>
        <taxon>Henosepilachna</taxon>
    </lineage>
</organism>
<comment type="caution">
    <text evidence="13">The sequence shown here is derived from an EMBL/GenBank/DDBJ whole genome shotgun (WGS) entry which is preliminary data.</text>
</comment>
<evidence type="ECO:0000256" key="7">
    <source>
        <dbReference type="ARBA" id="ARBA00022692"/>
    </source>
</evidence>
<dbReference type="SUPFAM" id="SSF64005">
    <property type="entry name" value="Undecaprenyl diphosphate synthase"/>
    <property type="match status" value="1"/>
</dbReference>
<dbReference type="InterPro" id="IPR036424">
    <property type="entry name" value="UPP_synth-like_sf"/>
</dbReference>
<evidence type="ECO:0000256" key="9">
    <source>
        <dbReference type="ARBA" id="ARBA00022842"/>
    </source>
</evidence>
<keyword evidence="10" id="KW-1133">Transmembrane helix</keyword>
<dbReference type="PANTHER" id="PTHR21528:SF0">
    <property type="entry name" value="DEHYDRODOLICHYL DIPHOSPHATE SYNTHASE COMPLEX SUBUNIT NUS1"/>
    <property type="match status" value="1"/>
</dbReference>
<evidence type="ECO:0000256" key="8">
    <source>
        <dbReference type="ARBA" id="ARBA00022824"/>
    </source>
</evidence>
<dbReference type="PANTHER" id="PTHR21528">
    <property type="entry name" value="DEHYDRODOLICHYL DIPHOSPHATE SYNTHASE COMPLEX SUBUNIT NUS1"/>
    <property type="match status" value="1"/>
</dbReference>
<dbReference type="EC" id="2.5.1.87" evidence="5"/>
<comment type="catalytic activity">
    <reaction evidence="12">
        <text>n isopentenyl diphosphate + (2E,6E)-farnesyl diphosphate = a di-trans,poly-cis-polyprenyl diphosphate + n diphosphate</text>
        <dbReference type="Rhea" id="RHEA:53008"/>
        <dbReference type="Rhea" id="RHEA-COMP:19494"/>
        <dbReference type="ChEBI" id="CHEBI:33019"/>
        <dbReference type="ChEBI" id="CHEBI:128769"/>
        <dbReference type="ChEBI" id="CHEBI:136960"/>
        <dbReference type="ChEBI" id="CHEBI:175763"/>
        <dbReference type="EC" id="2.5.1.87"/>
    </reaction>
</comment>
<evidence type="ECO:0000256" key="3">
    <source>
        <dbReference type="ARBA" id="ARBA00004922"/>
    </source>
</evidence>
<reference evidence="13 14" key="1">
    <citation type="submission" date="2023-03" db="EMBL/GenBank/DDBJ databases">
        <title>Genome insight into feeding habits of ladybird beetles.</title>
        <authorList>
            <person name="Li H.-S."/>
            <person name="Huang Y.-H."/>
            <person name="Pang H."/>
        </authorList>
    </citation>
    <scope>NUCLEOTIDE SEQUENCE [LARGE SCALE GENOMIC DNA]</scope>
    <source>
        <strain evidence="13">SYSU_2023b</strain>
        <tissue evidence="13">Whole body</tissue>
    </source>
</reference>
<keyword evidence="11" id="KW-0472">Membrane</keyword>
<accession>A0AAW1U424</accession>
<keyword evidence="6" id="KW-0808">Transferase</keyword>
<evidence type="ECO:0000256" key="10">
    <source>
        <dbReference type="ARBA" id="ARBA00022989"/>
    </source>
</evidence>
<comment type="similarity">
    <text evidence="4">Belongs to the UPP synthase family.</text>
</comment>